<protein>
    <submittedName>
        <fullName evidence="1">Uncharacterized protein</fullName>
    </submittedName>
</protein>
<gene>
    <name evidence="1" type="ORF">LCGC14_0336190</name>
</gene>
<name>A0A0F9TKK3_9ZZZZ</name>
<proteinExistence type="predicted"/>
<reference evidence="1" key="1">
    <citation type="journal article" date="2015" name="Nature">
        <title>Complex archaea that bridge the gap between prokaryotes and eukaryotes.</title>
        <authorList>
            <person name="Spang A."/>
            <person name="Saw J.H."/>
            <person name="Jorgensen S.L."/>
            <person name="Zaremba-Niedzwiedzka K."/>
            <person name="Martijn J."/>
            <person name="Lind A.E."/>
            <person name="van Eijk R."/>
            <person name="Schleper C."/>
            <person name="Guy L."/>
            <person name="Ettema T.J."/>
        </authorList>
    </citation>
    <scope>NUCLEOTIDE SEQUENCE</scope>
</reference>
<evidence type="ECO:0000313" key="1">
    <source>
        <dbReference type="EMBL" id="KKN79764.1"/>
    </source>
</evidence>
<dbReference type="EMBL" id="LAZR01000242">
    <property type="protein sequence ID" value="KKN79764.1"/>
    <property type="molecule type" value="Genomic_DNA"/>
</dbReference>
<organism evidence="1">
    <name type="scientific">marine sediment metagenome</name>
    <dbReference type="NCBI Taxonomy" id="412755"/>
    <lineage>
        <taxon>unclassified sequences</taxon>
        <taxon>metagenomes</taxon>
        <taxon>ecological metagenomes</taxon>
    </lineage>
</organism>
<dbReference type="InterPro" id="IPR038578">
    <property type="entry name" value="GT29-like_sf"/>
</dbReference>
<sequence length="202" mass="22758">MKVAIVGNGPSAKGKGAEIDACDFVVRIKAWWRHGAKDAGEKINAWAWYGDHAGLRECPVGMDGEVWFTQCSNQILAHDPDKQERHLTAFANYSLGRPASWLSNQEWDRLVARRDSHHPSTGMVAVAMALARFPGCELHLFGFDSTTRDRPDFYDARNADLNALDPHRQLSEKQMFRRIGDGTWLGEPTTATLVWHDMPRLD</sequence>
<accession>A0A0F9TKK3</accession>
<comment type="caution">
    <text evidence="1">The sequence shown here is derived from an EMBL/GenBank/DDBJ whole genome shotgun (WGS) entry which is preliminary data.</text>
</comment>
<dbReference type="Gene3D" id="3.90.1480.20">
    <property type="entry name" value="Glycosyl transferase family 29"/>
    <property type="match status" value="1"/>
</dbReference>
<dbReference type="AlphaFoldDB" id="A0A0F9TKK3"/>